<comment type="similarity">
    <text evidence="2">Belongs to the cation diffusion facilitator (CDF) transporter (TC 2.A.4) family.</text>
</comment>
<feature type="transmembrane region" description="Helical" evidence="7">
    <location>
        <begin position="91"/>
        <end position="110"/>
    </location>
</feature>
<evidence type="ECO:0000256" key="4">
    <source>
        <dbReference type="ARBA" id="ARBA00022692"/>
    </source>
</evidence>
<dbReference type="Pfam" id="PF01545">
    <property type="entry name" value="Cation_efflux"/>
    <property type="match status" value="1"/>
</dbReference>
<comment type="caution">
    <text evidence="10">The sequence shown here is derived from an EMBL/GenBank/DDBJ whole genome shotgun (WGS) entry which is preliminary data.</text>
</comment>
<dbReference type="AlphaFoldDB" id="A0A4R3Y3X2"/>
<keyword evidence="11" id="KW-1185">Reference proteome</keyword>
<evidence type="ECO:0000313" key="11">
    <source>
        <dbReference type="Proteomes" id="UP000295367"/>
    </source>
</evidence>
<dbReference type="NCBIfam" id="TIGR01297">
    <property type="entry name" value="CDF"/>
    <property type="match status" value="1"/>
</dbReference>
<reference evidence="10 11" key="1">
    <citation type="submission" date="2019-03" db="EMBL/GenBank/DDBJ databases">
        <title>Genomic Encyclopedia of Type Strains, Phase IV (KMG-IV): sequencing the most valuable type-strain genomes for metagenomic binning, comparative biology and taxonomic classification.</title>
        <authorList>
            <person name="Goeker M."/>
        </authorList>
    </citation>
    <scope>NUCLEOTIDE SEQUENCE [LARGE SCALE GENOMIC DNA]</scope>
    <source>
        <strain evidence="10 11">DSM 100309</strain>
    </source>
</reference>
<evidence type="ECO:0000256" key="2">
    <source>
        <dbReference type="ARBA" id="ARBA00008114"/>
    </source>
</evidence>
<dbReference type="InterPro" id="IPR002524">
    <property type="entry name" value="Cation_efflux"/>
</dbReference>
<dbReference type="PANTHER" id="PTHR43840">
    <property type="entry name" value="MITOCHONDRIAL METAL TRANSPORTER 1-RELATED"/>
    <property type="match status" value="1"/>
</dbReference>
<feature type="domain" description="Cation efflux protein cytoplasmic" evidence="9">
    <location>
        <begin position="222"/>
        <end position="299"/>
    </location>
</feature>
<dbReference type="InterPro" id="IPR036837">
    <property type="entry name" value="Cation_efflux_CTD_sf"/>
</dbReference>
<keyword evidence="3" id="KW-0813">Transport</keyword>
<dbReference type="EMBL" id="SMCO01000007">
    <property type="protein sequence ID" value="TCV86430.1"/>
    <property type="molecule type" value="Genomic_DNA"/>
</dbReference>
<organism evidence="10 11">
    <name type="scientific">Sulfurirhabdus autotrophica</name>
    <dbReference type="NCBI Taxonomy" id="1706046"/>
    <lineage>
        <taxon>Bacteria</taxon>
        <taxon>Pseudomonadati</taxon>
        <taxon>Pseudomonadota</taxon>
        <taxon>Betaproteobacteria</taxon>
        <taxon>Nitrosomonadales</taxon>
        <taxon>Sulfuricellaceae</taxon>
        <taxon>Sulfurirhabdus</taxon>
    </lineage>
</organism>
<dbReference type="InterPro" id="IPR058533">
    <property type="entry name" value="Cation_efflux_TM"/>
</dbReference>
<keyword evidence="6 7" id="KW-0472">Membrane</keyword>
<evidence type="ECO:0000256" key="3">
    <source>
        <dbReference type="ARBA" id="ARBA00022448"/>
    </source>
</evidence>
<gene>
    <name evidence="10" type="ORF">EDC63_107118</name>
</gene>
<dbReference type="FunFam" id="1.20.1510.10:FF:000006">
    <property type="entry name" value="Divalent cation efflux transporter"/>
    <property type="match status" value="1"/>
</dbReference>
<evidence type="ECO:0000256" key="5">
    <source>
        <dbReference type="ARBA" id="ARBA00022989"/>
    </source>
</evidence>
<evidence type="ECO:0000256" key="1">
    <source>
        <dbReference type="ARBA" id="ARBA00004141"/>
    </source>
</evidence>
<dbReference type="Pfam" id="PF16916">
    <property type="entry name" value="ZT_dimer"/>
    <property type="match status" value="1"/>
</dbReference>
<dbReference type="Gene3D" id="1.20.1510.10">
    <property type="entry name" value="Cation efflux protein transmembrane domain"/>
    <property type="match status" value="1"/>
</dbReference>
<dbReference type="Gene3D" id="3.30.70.1350">
    <property type="entry name" value="Cation efflux protein, cytoplasmic domain"/>
    <property type="match status" value="1"/>
</dbReference>
<name>A0A4R3Y3X2_9PROT</name>
<feature type="transmembrane region" description="Helical" evidence="7">
    <location>
        <begin position="130"/>
        <end position="148"/>
    </location>
</feature>
<protein>
    <submittedName>
        <fullName evidence="10">Cation diffusion facilitator family transporter</fullName>
    </submittedName>
</protein>
<feature type="transmembrane region" description="Helical" evidence="7">
    <location>
        <begin position="169"/>
        <end position="202"/>
    </location>
</feature>
<evidence type="ECO:0000256" key="7">
    <source>
        <dbReference type="SAM" id="Phobius"/>
    </source>
</evidence>
<feature type="domain" description="Cation efflux protein transmembrane" evidence="8">
    <location>
        <begin position="25"/>
        <end position="218"/>
    </location>
</feature>
<dbReference type="InterPro" id="IPR027470">
    <property type="entry name" value="Cation_efflux_CTD"/>
</dbReference>
<accession>A0A4R3Y3X2</accession>
<dbReference type="PANTHER" id="PTHR43840:SF15">
    <property type="entry name" value="MITOCHONDRIAL METAL TRANSPORTER 1-RELATED"/>
    <property type="match status" value="1"/>
</dbReference>
<feature type="transmembrane region" description="Helical" evidence="7">
    <location>
        <begin position="23"/>
        <end position="44"/>
    </location>
</feature>
<dbReference type="RefSeq" id="WP_223248164.1">
    <property type="nucleotide sequence ID" value="NZ_BHVT01000009.1"/>
</dbReference>
<dbReference type="Proteomes" id="UP000295367">
    <property type="component" value="Unassembled WGS sequence"/>
</dbReference>
<keyword evidence="4 7" id="KW-0812">Transmembrane</keyword>
<dbReference type="SUPFAM" id="SSF160240">
    <property type="entry name" value="Cation efflux protein cytoplasmic domain-like"/>
    <property type="match status" value="1"/>
</dbReference>
<dbReference type="InterPro" id="IPR050291">
    <property type="entry name" value="CDF_Transporter"/>
</dbReference>
<proteinExistence type="inferred from homology"/>
<dbReference type="GO" id="GO:0008324">
    <property type="term" value="F:monoatomic cation transmembrane transporter activity"/>
    <property type="evidence" value="ECO:0007669"/>
    <property type="project" value="InterPro"/>
</dbReference>
<dbReference type="InterPro" id="IPR027469">
    <property type="entry name" value="Cation_efflux_TMD_sf"/>
</dbReference>
<keyword evidence="5 7" id="KW-1133">Transmembrane helix</keyword>
<sequence length="388" mass="42470">MSNHPPSGIDPANHERYLAAQRVTWVSVVVNVVLTILQIVVGYFGRSQALMADGIHSLSDLLSDFLVLFANRHGSRSADADHPYGHARIETAATLILGVLLIATGVLLLWGAGMRLQDASAIQKVHPATLWIGLLTLVGKESLFRYMMSVAKRLRSQMLMANAWHSRSDAASSLVVVAGIAGNLAGFTFLDLIAAVLVAFMIARMGWKMGYDALSELIDTSLDAEQVAAIRESLESTPGVLGLHELKTRKMGDNALVDAHVLVDPKISVSEGHYIAETARSRVLKNHDVLDVMVHIDPEDDTRAKPSVHLPGRKVLLEHLHQCLSGALPEPEKIVLHYLEGKVEVEIFLSAAFCDDVDIMRGLKSRIMEVVLSDDYFSAIHLHRHDAL</sequence>
<evidence type="ECO:0000259" key="8">
    <source>
        <dbReference type="Pfam" id="PF01545"/>
    </source>
</evidence>
<evidence type="ECO:0000313" key="10">
    <source>
        <dbReference type="EMBL" id="TCV86430.1"/>
    </source>
</evidence>
<comment type="subcellular location">
    <subcellularLocation>
        <location evidence="1">Membrane</location>
        <topology evidence="1">Multi-pass membrane protein</topology>
    </subcellularLocation>
</comment>
<evidence type="ECO:0000256" key="6">
    <source>
        <dbReference type="ARBA" id="ARBA00023136"/>
    </source>
</evidence>
<dbReference type="GO" id="GO:0016020">
    <property type="term" value="C:membrane"/>
    <property type="evidence" value="ECO:0007669"/>
    <property type="project" value="UniProtKB-SubCell"/>
</dbReference>
<dbReference type="SUPFAM" id="SSF161111">
    <property type="entry name" value="Cation efflux protein transmembrane domain-like"/>
    <property type="match status" value="1"/>
</dbReference>
<evidence type="ECO:0000259" key="9">
    <source>
        <dbReference type="Pfam" id="PF16916"/>
    </source>
</evidence>